<evidence type="ECO:0000313" key="2">
    <source>
        <dbReference type="EMBL" id="GMG86015.1"/>
    </source>
</evidence>
<organism evidence="2 3">
    <name type="scientific">Biformimicrobium ophioploci</name>
    <dbReference type="NCBI Taxonomy" id="3036711"/>
    <lineage>
        <taxon>Bacteria</taxon>
        <taxon>Pseudomonadati</taxon>
        <taxon>Pseudomonadota</taxon>
        <taxon>Gammaproteobacteria</taxon>
        <taxon>Cellvibrionales</taxon>
        <taxon>Microbulbiferaceae</taxon>
        <taxon>Biformimicrobium</taxon>
    </lineage>
</organism>
<name>A0ABQ6LVB9_9GAMM</name>
<dbReference type="SUPFAM" id="SSF56235">
    <property type="entry name" value="N-terminal nucleophile aminohydrolases (Ntn hydrolases)"/>
    <property type="match status" value="1"/>
</dbReference>
<reference evidence="2 3" key="1">
    <citation type="submission" date="2023-04" db="EMBL/GenBank/DDBJ databases">
        <title>Marinobulbifer ophiurae gen. nov., sp. Nov., isolate from tissue of brittle star Ophioplocus japonicus.</title>
        <authorList>
            <person name="Kawano K."/>
            <person name="Sawayama S."/>
            <person name="Nakagawa S."/>
        </authorList>
    </citation>
    <scope>NUCLEOTIDE SEQUENCE [LARGE SCALE GENOMIC DNA]</scope>
    <source>
        <strain evidence="2 3">NKW57</strain>
    </source>
</reference>
<feature type="signal peptide" evidence="1">
    <location>
        <begin position="1"/>
        <end position="28"/>
    </location>
</feature>
<comment type="caution">
    <text evidence="2">The sequence shown here is derived from an EMBL/GenBank/DDBJ whole genome shotgun (WGS) entry which is preliminary data.</text>
</comment>
<sequence>MKGLRKFAALLGVACTVSLVATPVTVSAADRINGEGFATRSMVIAKNGMAATAQPLATQVALDVLKKGAVPSMRQLLPMPCSVWWSPQAVVSAGTCLQSCGTLATKNCTG</sequence>
<evidence type="ECO:0000256" key="1">
    <source>
        <dbReference type="SAM" id="SignalP"/>
    </source>
</evidence>
<gene>
    <name evidence="2" type="ORF">MNKW57_03360</name>
</gene>
<evidence type="ECO:0000313" key="3">
    <source>
        <dbReference type="Proteomes" id="UP001224392"/>
    </source>
</evidence>
<feature type="chain" id="PRO_5045827933" evidence="1">
    <location>
        <begin position="29"/>
        <end position="110"/>
    </location>
</feature>
<keyword evidence="3" id="KW-1185">Reference proteome</keyword>
<accession>A0ABQ6LVB9</accession>
<dbReference type="Proteomes" id="UP001224392">
    <property type="component" value="Unassembled WGS sequence"/>
</dbReference>
<proteinExistence type="predicted"/>
<dbReference type="EMBL" id="BSYJ01000001">
    <property type="protein sequence ID" value="GMG86015.1"/>
    <property type="molecule type" value="Genomic_DNA"/>
</dbReference>
<dbReference type="InterPro" id="IPR029055">
    <property type="entry name" value="Ntn_hydrolases_N"/>
</dbReference>
<keyword evidence="1" id="KW-0732">Signal</keyword>
<protein>
    <submittedName>
        <fullName evidence="2">Uncharacterized protein</fullName>
    </submittedName>
</protein>